<evidence type="ECO:0000259" key="11">
    <source>
        <dbReference type="Pfam" id="PF06333"/>
    </source>
</evidence>
<feature type="domain" description="Mediator complex subunit Med13 C-terminal" evidence="11">
    <location>
        <begin position="1942"/>
        <end position="2344"/>
    </location>
</feature>
<dbReference type="GO" id="GO:0016592">
    <property type="term" value="C:mediator complex"/>
    <property type="evidence" value="ECO:0007669"/>
    <property type="project" value="InterPro"/>
</dbReference>
<accession>A0A8J2P2Z6</accession>
<sequence length="2419" mass="263706">MTNPNNGATLEDCHSNFFALTDLCGIKWRRLVSDGSMGSGHGHHSYGPLDDPVLSSFARCLAADVLCVWRKSPSVRSQQQQQAFTPNDPFHPAAPPAPQFMHHHPQAPGGSSVPNAPHSQMHMQPHHMPSHLMSPNVGISMGTGHLGSLHMNVPPPYPSGPQNPHHPHSHGIPPQPSPMHNQLYNVNPSLNGPKELWIFWYGEEPELSSLVSPQLLKSESEQGSWENGLSYECRTLLFKALHNLIERCLLARDFVRIDKWFIQPCDDNQRLGLKSFPMQLSFSFSFFLHGESTVCMSVDVRQHPPIRRTTKHHLAACQNHTIPVILAPHGLAGTLTGVGYRMSEPGTHKILEEWKHFYPVEAALKCPMYDTSLPAAPPHTSPHNPVTPTGNSSSSSSSISNPTTVTSSTSIPPVLEVRVGQVLMRYPSCYVLCTDLDDLPAGVEPFPTSVQSNSSYGSNVAAPRSRTSLAADSETAACPSGPSPGKPQGTAQTVDSVEGLLPERVWQESILCSAKGNFEQTSSGNNTGSCGPATPSSNNMQNSDMIGHWDFVDPSRKSVCTCSKCNRLSGARGNQGLGNMSSQSTKGGSKMKRNSYHRRNPQLLSQQDNWGSLWDLAEDTSAIGSSNCQTTVNGSVKGTDSQSLSNHSSSNRIVGMPGTPVGGPPSFKGGPASLSASGIGCEGIGASPASVAPSPLATPRSHPASVPQQEPPMPTLSPQSTNDKMPAATPDTVAPKSVSSLSNQIFSPLVGSGSYDGAKAECGEHSSLITNSSSNNNNMGGGSEIQLSQSTTINGINPLNDSTTHFVPAQAVSWTNTTSNGLRRPVLPSKEYEQLLAEEDCSQPSDVIYDYSTIQAWLNHPVKRLKTNDGKAKPTVYNWGFGMKKIPEAPPSALANGPRERVHMGKRQSDPYEFDDEHHHHAAAAAGEGKGKEETKEEKSPFFSSEIINGSKSITKNLFTNEGIQPSIRDLEQIFDNSDTSSDETFQAPTPPGSNKPAAVEESGIQSIKNKPGLSSLRPEELSKMFPTPPSHEHNPISSPCGLQPDTPSMEGLNSNEHSSLRRPQDNYPGLGSPPDEPVDIRNIESSSSIFMRQSGGGSQPHGRVHSQDWSFVYKPSSVYKMLGSSKYAPLPVLPSQQLPPLNIPVSTTYTPSWQFITTQSSSSNPPPSVVHSAAPTTTTTTTQLHHQHPPPMVGPNLAGQMHLRPGLSPISPVPNAIRGPPSELGSPPSSNMYLRHGHGSVVQPPPPPHHGAHAPQSGHHHMYGARGPEAHALVVNLSLSDSVINLFRDHNFDSCTMCVCNATVKVVGNIRGSEVGLYIPDPSPDEDPVRCNCGFSASVNRRLAHRAGLFYEDEYDVATAAYAPLVLPSDEWYERKKSSFLLLDPKYPNPAVLAADKEASNAAAVVDNVPQFLLEMLREQCLLSFNSSASRFSGEVINHRFMERMYNYLDYLDGNRAALTALEHGRTVMLEARSGFPRMPEDTMPLKANIHYIHKWPYLWGHGPQSSQDVMQVMRTLHPLLQEAVHSKAWDAQYTVSGPLTWRQFHRLAGRGTDDRCEPQPIPSILIGSEKDFVALSPLAIKYWEKLLLEPYAYPRDVAYIVVAPDADFILYKVRTFFRELSAVYETCQFGRHCPISKVLRDGILRVGRTAATNLAAEPVDEWFSLLPDIPTACTLRLYAQVCRHYLAPQLASISLDQSLLDSPNQSSSQFPRPPQERPTPSPKMPPPSSDPSSNPSSAQGPTTPKNEYESEYSTKEGPPLETVDEDERDPPALVVYLVEPFGFGADNKDLHRMANLGLLRCFASMLNFLPDNIKNNITLQVISLEDIMNLGNNSFDSRLKMDQLRHLSLTVYSQCRRLLVHQNTVKSLTGFGPAAASELFLKTKDERKKGAYKLYTPPFILAPTKQKVSEGVEWLGGIQGHTIGGMVSSGSGLSVGPGFSPQSSVLYVAYCISEDHRWLLASATDDRGELLETTIISIYIPNRSKRRKASARKHGLQKLMDFILGIMSTGVQPWRLVVGRLGRVGHGELESWSSLLSRKSLLRASNQLKESCRQCNLQFPGDSPCVLSACLVSLEPDSCLRLMPDQFTPDERFGVSAGSSSTLSTPQDISCTHILVFPTSATTQSSQTAFQDQHINGPDLGDEDLFLINVSDVNDMGDGIDGMQDLQLGDIFGSWEDNAPGVPSPVGSPRRDSTSQPGSPGGVGASGRQSPFQSGGQGRSSGRGDTSDDLGTVLQQPLALGYLVSTAPIGQLPSWFWASCPQRSVEKSSGVFLKSALHLHSHSVLHNDDLLPQQSSAKQHPLDSQFTTDVLRFVLEGYNALSWLCLDPKTHDRKSCLPVHIQKLLQLRPKRLRSFRSPGRISIIPLSQKSFGVFPKNVHTLKSKQSWRFTLILLSLNDVHISEQRHMLCFTNTKQYT</sequence>
<evidence type="ECO:0000259" key="12">
    <source>
        <dbReference type="Pfam" id="PF18296"/>
    </source>
</evidence>
<dbReference type="OrthoDB" id="103819at2759"/>
<dbReference type="Pfam" id="PF18296">
    <property type="entry name" value="MID_MedPIWI"/>
    <property type="match status" value="1"/>
</dbReference>
<comment type="subunit">
    <text evidence="9">Component of the Mediator complex.</text>
</comment>
<feature type="region of interest" description="Disordered" evidence="10">
    <location>
        <begin position="375"/>
        <end position="409"/>
    </location>
</feature>
<keyword evidence="6 9" id="KW-0010">Activator</keyword>
<feature type="compositionally biased region" description="Polar residues" evidence="10">
    <location>
        <begin position="979"/>
        <end position="988"/>
    </location>
</feature>
<dbReference type="PANTHER" id="PTHR48249:SF3">
    <property type="entry name" value="MEDIATOR OF RNA POLYMERASE II TRANSCRIPTION SUBUNIT 13"/>
    <property type="match status" value="1"/>
</dbReference>
<feature type="region of interest" description="Disordered" evidence="10">
    <location>
        <begin position="631"/>
        <end position="657"/>
    </location>
</feature>
<evidence type="ECO:0000256" key="9">
    <source>
        <dbReference type="RuleBase" id="RU364134"/>
    </source>
</evidence>
<organism evidence="13 14">
    <name type="scientific">Allacma fusca</name>
    <dbReference type="NCBI Taxonomy" id="39272"/>
    <lineage>
        <taxon>Eukaryota</taxon>
        <taxon>Metazoa</taxon>
        <taxon>Ecdysozoa</taxon>
        <taxon>Arthropoda</taxon>
        <taxon>Hexapoda</taxon>
        <taxon>Collembola</taxon>
        <taxon>Symphypleona</taxon>
        <taxon>Sminthuridae</taxon>
        <taxon>Allacma</taxon>
    </lineage>
</organism>
<dbReference type="Proteomes" id="UP000708208">
    <property type="component" value="Unassembled WGS sequence"/>
</dbReference>
<dbReference type="EMBL" id="CAJVCH010188237">
    <property type="protein sequence ID" value="CAG7730040.1"/>
    <property type="molecule type" value="Genomic_DNA"/>
</dbReference>
<evidence type="ECO:0000313" key="14">
    <source>
        <dbReference type="Proteomes" id="UP000708208"/>
    </source>
</evidence>
<feature type="compositionally biased region" description="Polar residues" evidence="10">
    <location>
        <begin position="448"/>
        <end position="458"/>
    </location>
</feature>
<evidence type="ECO:0000256" key="7">
    <source>
        <dbReference type="ARBA" id="ARBA00023163"/>
    </source>
</evidence>
<keyword evidence="5 9" id="KW-0805">Transcription regulation</keyword>
<feature type="compositionally biased region" description="Polar residues" evidence="10">
    <location>
        <begin position="631"/>
        <end position="640"/>
    </location>
</feature>
<comment type="subcellular location">
    <subcellularLocation>
        <location evidence="1 9">Nucleus</location>
    </subcellularLocation>
</comment>
<feature type="compositionally biased region" description="Polar residues" evidence="10">
    <location>
        <begin position="1702"/>
        <end position="1712"/>
    </location>
</feature>
<dbReference type="GO" id="GO:0003713">
    <property type="term" value="F:transcription coactivator activity"/>
    <property type="evidence" value="ECO:0007669"/>
    <property type="project" value="TreeGrafter"/>
</dbReference>
<comment type="caution">
    <text evidence="13">The sequence shown here is derived from an EMBL/GenBank/DDBJ whole genome shotgun (WGS) entry which is preliminary data.</text>
</comment>
<feature type="compositionally biased region" description="Basic and acidic residues" evidence="10">
    <location>
        <begin position="898"/>
        <end position="910"/>
    </location>
</feature>
<feature type="region of interest" description="Disordered" evidence="10">
    <location>
        <begin position="2174"/>
        <end position="2233"/>
    </location>
</feature>
<gene>
    <name evidence="13" type="ORF">AFUS01_LOCUS18715</name>
</gene>
<evidence type="ECO:0000256" key="8">
    <source>
        <dbReference type="ARBA" id="ARBA00023242"/>
    </source>
</evidence>
<feature type="region of interest" description="Disordered" evidence="10">
    <location>
        <begin position="889"/>
        <end position="944"/>
    </location>
</feature>
<feature type="domain" description="MID" evidence="12">
    <location>
        <begin position="1597"/>
        <end position="1859"/>
    </location>
</feature>
<dbReference type="InterPro" id="IPR041285">
    <property type="entry name" value="MID_MedPIWI"/>
</dbReference>
<evidence type="ECO:0000256" key="3">
    <source>
        <dbReference type="ARBA" id="ARBA00019618"/>
    </source>
</evidence>
<protein>
    <recommendedName>
        <fullName evidence="3 9">Mediator of RNA polymerase II transcription subunit 13</fullName>
    </recommendedName>
</protein>
<feature type="region of interest" description="Disordered" evidence="10">
    <location>
        <begin position="572"/>
        <end position="595"/>
    </location>
</feature>
<keyword evidence="7 9" id="KW-0804">Transcription</keyword>
<feature type="compositionally biased region" description="Polar residues" evidence="10">
    <location>
        <begin position="577"/>
        <end position="587"/>
    </location>
</feature>
<evidence type="ECO:0000256" key="10">
    <source>
        <dbReference type="SAM" id="MobiDB-lite"/>
    </source>
</evidence>
<feature type="compositionally biased region" description="Low complexity" evidence="10">
    <location>
        <begin position="1170"/>
        <end position="1183"/>
    </location>
</feature>
<feature type="region of interest" description="Disordered" evidence="10">
    <location>
        <begin position="690"/>
        <end position="735"/>
    </location>
</feature>
<keyword evidence="14" id="KW-1185">Reference proteome</keyword>
<dbReference type="GO" id="GO:0045944">
    <property type="term" value="P:positive regulation of transcription by RNA polymerase II"/>
    <property type="evidence" value="ECO:0007669"/>
    <property type="project" value="TreeGrafter"/>
</dbReference>
<feature type="region of interest" description="Disordered" evidence="10">
    <location>
        <begin position="448"/>
        <end position="493"/>
    </location>
</feature>
<name>A0A8J2P2Z6_9HEXA</name>
<feature type="region of interest" description="Disordered" evidence="10">
    <location>
        <begin position="1702"/>
        <end position="1769"/>
    </location>
</feature>
<proteinExistence type="inferred from homology"/>
<dbReference type="Pfam" id="PF06333">
    <property type="entry name" value="Med13_C"/>
    <property type="match status" value="1"/>
</dbReference>
<feature type="compositionally biased region" description="Pro residues" evidence="10">
    <location>
        <begin position="1713"/>
        <end position="1731"/>
    </location>
</feature>
<evidence type="ECO:0000256" key="2">
    <source>
        <dbReference type="ARBA" id="ARBA00009354"/>
    </source>
</evidence>
<feature type="compositionally biased region" description="Basic and acidic residues" evidence="10">
    <location>
        <begin position="929"/>
        <end position="940"/>
    </location>
</feature>
<evidence type="ECO:0000313" key="13">
    <source>
        <dbReference type="EMBL" id="CAG7730040.1"/>
    </source>
</evidence>
<comment type="similarity">
    <text evidence="2 9">Belongs to the Mediator complex subunit 13 family.</text>
</comment>
<reference evidence="13" key="1">
    <citation type="submission" date="2021-06" db="EMBL/GenBank/DDBJ databases">
        <authorList>
            <person name="Hodson N. C."/>
            <person name="Mongue J. A."/>
            <person name="Jaron S. K."/>
        </authorList>
    </citation>
    <scope>NUCLEOTIDE SEQUENCE</scope>
</reference>
<evidence type="ECO:0000256" key="5">
    <source>
        <dbReference type="ARBA" id="ARBA00023015"/>
    </source>
</evidence>
<dbReference type="InterPro" id="IPR009401">
    <property type="entry name" value="Med13_C"/>
</dbReference>
<dbReference type="InterPro" id="IPR051139">
    <property type="entry name" value="Mediator_complx_sub13"/>
</dbReference>
<evidence type="ECO:0000256" key="6">
    <source>
        <dbReference type="ARBA" id="ARBA00023159"/>
    </source>
</evidence>
<keyword evidence="8 9" id="KW-0539">Nucleus</keyword>
<feature type="compositionally biased region" description="Low complexity" evidence="10">
    <location>
        <begin position="384"/>
        <end position="409"/>
    </location>
</feature>
<evidence type="ECO:0000256" key="1">
    <source>
        <dbReference type="ARBA" id="ARBA00004123"/>
    </source>
</evidence>
<feature type="compositionally biased region" description="Low complexity" evidence="10">
    <location>
        <begin position="641"/>
        <end position="657"/>
    </location>
</feature>
<feature type="region of interest" description="Disordered" evidence="10">
    <location>
        <begin position="1244"/>
        <end position="1265"/>
    </location>
</feature>
<feature type="region of interest" description="Disordered" evidence="10">
    <location>
        <begin position="521"/>
        <end position="541"/>
    </location>
</feature>
<feature type="region of interest" description="Disordered" evidence="10">
    <location>
        <begin position="78"/>
        <end position="181"/>
    </location>
</feature>
<feature type="region of interest" description="Disordered" evidence="10">
    <location>
        <begin position="979"/>
        <end position="1081"/>
    </location>
</feature>
<feature type="region of interest" description="Disordered" evidence="10">
    <location>
        <begin position="1158"/>
        <end position="1189"/>
    </location>
</feature>
<dbReference type="PANTHER" id="PTHR48249">
    <property type="entry name" value="MEDIATOR OF RNA POLYMERASE II TRANSCRIPTION SUBUNIT 13"/>
    <property type="match status" value="1"/>
</dbReference>
<comment type="function">
    <text evidence="9">Component of the Mediator complex, a coactivator involved in regulated transcription of nearly all RNA polymerase II-dependent genes. Mediator functions as a bridge to convey information from gene-specific regulatory proteins to the basal RNA polymerase II transcription machinery. Mediator is recruited to promoters by direct interactions with regulatory proteins and serves as a scaffold for the assembly of a functional preinitiation complex with RNA polymerase II and the general transcription factors.</text>
</comment>
<keyword evidence="4 9" id="KW-0678">Repressor</keyword>
<evidence type="ECO:0000256" key="4">
    <source>
        <dbReference type="ARBA" id="ARBA00022491"/>
    </source>
</evidence>